<dbReference type="Pfam" id="PF07992">
    <property type="entry name" value="Pyr_redox_2"/>
    <property type="match status" value="1"/>
</dbReference>
<evidence type="ECO:0000259" key="5">
    <source>
        <dbReference type="Pfam" id="PF07992"/>
    </source>
</evidence>
<reference evidence="6 7" key="1">
    <citation type="submission" date="2018-06" db="EMBL/GenBank/DDBJ databases">
        <title>A transcriptomic atlas of mushroom development highlights an independent origin of complex multicellularity.</title>
        <authorList>
            <consortium name="DOE Joint Genome Institute"/>
            <person name="Krizsan K."/>
            <person name="Almasi E."/>
            <person name="Merenyi Z."/>
            <person name="Sahu N."/>
            <person name="Viragh M."/>
            <person name="Koszo T."/>
            <person name="Mondo S."/>
            <person name="Kiss B."/>
            <person name="Balint B."/>
            <person name="Kues U."/>
            <person name="Barry K."/>
            <person name="Hegedus J.C."/>
            <person name="Henrissat B."/>
            <person name="Johnson J."/>
            <person name="Lipzen A."/>
            <person name="Ohm R."/>
            <person name="Nagy I."/>
            <person name="Pangilinan J."/>
            <person name="Yan J."/>
            <person name="Xiong Y."/>
            <person name="Grigoriev I.V."/>
            <person name="Hibbett D.S."/>
            <person name="Nagy L.G."/>
        </authorList>
    </citation>
    <scope>NUCLEOTIDE SEQUENCE [LARGE SCALE GENOMIC DNA]</scope>
    <source>
        <strain evidence="6 7">SZMC22713</strain>
    </source>
</reference>
<dbReference type="InterPro" id="IPR050346">
    <property type="entry name" value="FMO-like"/>
</dbReference>
<evidence type="ECO:0000256" key="4">
    <source>
        <dbReference type="SAM" id="MobiDB-lite"/>
    </source>
</evidence>
<dbReference type="InterPro" id="IPR023753">
    <property type="entry name" value="FAD/NAD-binding_dom"/>
</dbReference>
<evidence type="ECO:0000313" key="6">
    <source>
        <dbReference type="EMBL" id="TDL22851.1"/>
    </source>
</evidence>
<dbReference type="SUPFAM" id="SSF51905">
    <property type="entry name" value="FAD/NAD(P)-binding domain"/>
    <property type="match status" value="2"/>
</dbReference>
<keyword evidence="1" id="KW-0285">Flavoprotein</keyword>
<keyword evidence="7" id="KW-1185">Reference proteome</keyword>
<keyword evidence="3" id="KW-0560">Oxidoreductase</keyword>
<proteinExistence type="predicted"/>
<gene>
    <name evidence="6" type="ORF">BD410DRAFT_821133</name>
</gene>
<organism evidence="6 7">
    <name type="scientific">Rickenella mellea</name>
    <dbReference type="NCBI Taxonomy" id="50990"/>
    <lineage>
        <taxon>Eukaryota</taxon>
        <taxon>Fungi</taxon>
        <taxon>Dikarya</taxon>
        <taxon>Basidiomycota</taxon>
        <taxon>Agaricomycotina</taxon>
        <taxon>Agaricomycetes</taxon>
        <taxon>Hymenochaetales</taxon>
        <taxon>Rickenellaceae</taxon>
        <taxon>Rickenella</taxon>
    </lineage>
</organism>
<dbReference type="InterPro" id="IPR036188">
    <property type="entry name" value="FAD/NAD-bd_sf"/>
</dbReference>
<dbReference type="STRING" id="50990.A0A4Y7Q699"/>
<dbReference type="Gene3D" id="3.50.50.60">
    <property type="entry name" value="FAD/NAD(P)-binding domain"/>
    <property type="match status" value="1"/>
</dbReference>
<dbReference type="AlphaFoldDB" id="A0A4Y7Q699"/>
<dbReference type="PANTHER" id="PTHR23023">
    <property type="entry name" value="DIMETHYLANILINE MONOOXYGENASE"/>
    <property type="match status" value="1"/>
</dbReference>
<dbReference type="VEuPathDB" id="FungiDB:BD410DRAFT_821133"/>
<evidence type="ECO:0000256" key="1">
    <source>
        <dbReference type="ARBA" id="ARBA00022630"/>
    </source>
</evidence>
<protein>
    <submittedName>
        <fullName evidence="6">FAD/NAD-P-binding domain-containing protein</fullName>
    </submittedName>
</protein>
<name>A0A4Y7Q699_9AGAM</name>
<sequence>MLSKATVCVIGSGAAGLITAHTLLYDHFDVQILTRDSSPGGVWSAEKNYPGLRINNVHGEFNFSALPMPVPKNGSDTGGRLTGEDMLRYMQRFSNDFLCRRIHYRIDVQRIRRDDNGRWVIQTVDLNTNSQDELFFDKLVLCTGGCCIPFVPSFMSPHAAEKYCFDGVVLHTAHFGSKLNEVLSKVNSRTSSSPGRVVVVGGGRSSQDVATYLANQNLDVTIVFDVADAILAVPIPLPDFIRKSRLLGIFSPHIMLRTRLERFLHTTRIGSFITRSLWKSITWSSFKAFAIPSDSPLRRAQSLFWGVRTNDEGIGRRDGRDFHKVVNAGLIDIVAPARVSSFGDDGRSVVLDDGRSVRADAVILGTGYTSSWDALFDEPTKEDIGLASGPVADHTVDEWNHYTSLQDPPPARSKHGEAGGKESHSPSSIYRGLVPAKNILKRDFAVNGAFLTTNNGYTYEVSAHWISSYFLADSFLKIPSSPEEALAHSARNAAWLRKRYPGMLNWANESYSSNIAFWSWPQAMDELLEDMSLPSMRSGGNWFTFPFKVISVNELKTLGAERAAKRRSAGIQP</sequence>
<dbReference type="Proteomes" id="UP000294933">
    <property type="component" value="Unassembled WGS sequence"/>
</dbReference>
<evidence type="ECO:0000313" key="7">
    <source>
        <dbReference type="Proteomes" id="UP000294933"/>
    </source>
</evidence>
<feature type="compositionally biased region" description="Basic and acidic residues" evidence="4">
    <location>
        <begin position="414"/>
        <end position="424"/>
    </location>
</feature>
<feature type="region of interest" description="Disordered" evidence="4">
    <location>
        <begin position="401"/>
        <end position="429"/>
    </location>
</feature>
<feature type="domain" description="FAD/NAD(P)-binding" evidence="5">
    <location>
        <begin position="6"/>
        <end position="223"/>
    </location>
</feature>
<dbReference type="EMBL" id="ML170173">
    <property type="protein sequence ID" value="TDL22851.1"/>
    <property type="molecule type" value="Genomic_DNA"/>
</dbReference>
<evidence type="ECO:0000256" key="2">
    <source>
        <dbReference type="ARBA" id="ARBA00022827"/>
    </source>
</evidence>
<dbReference type="OrthoDB" id="2915840at2759"/>
<evidence type="ECO:0000256" key="3">
    <source>
        <dbReference type="ARBA" id="ARBA00023002"/>
    </source>
</evidence>
<keyword evidence="2" id="KW-0274">FAD</keyword>
<dbReference type="GO" id="GO:0016491">
    <property type="term" value="F:oxidoreductase activity"/>
    <property type="evidence" value="ECO:0007669"/>
    <property type="project" value="UniProtKB-KW"/>
</dbReference>
<accession>A0A4Y7Q699</accession>